<sequence>MTKRNRKKEHYGSFLNINGEELKINSTEKLGVYPLIIEKFVVELDKMIARYKRVFVLRFDLHLRQYCDDNKQITTFIKAQVQRIKRKYKTKYVGYVWVREVERSKIQHYHCAFFIDGDKIRNSFALNQQIKAKWYKNGHRSVVPKPYYFLDKHNMKEAREEVIY</sequence>
<dbReference type="RefSeq" id="WP_053951477.1">
    <property type="nucleotide sequence ID" value="NZ_CP010552.1"/>
</dbReference>
<dbReference type="KEGG" id="tho:SP60_04430"/>
<feature type="domain" description="YagK/YfjJ C-terminal" evidence="1">
    <location>
        <begin position="49"/>
        <end position="136"/>
    </location>
</feature>
<dbReference type="AlphaFoldDB" id="A0A0M3TU90"/>
<proteinExistence type="predicted"/>
<organism evidence="2 3">
    <name type="scientific">Candidatus Thioglobus autotrophicus</name>
    <dbReference type="NCBI Taxonomy" id="1705394"/>
    <lineage>
        <taxon>Bacteria</taxon>
        <taxon>Pseudomonadati</taxon>
        <taxon>Pseudomonadota</taxon>
        <taxon>Gammaproteobacteria</taxon>
        <taxon>Candidatus Pseudothioglobaceae</taxon>
        <taxon>Candidatus Thioglobus</taxon>
    </lineage>
</organism>
<dbReference type="STRING" id="1705394.SP60_04430"/>
<dbReference type="OrthoDB" id="5593782at2"/>
<dbReference type="Proteomes" id="UP000058020">
    <property type="component" value="Chromosome"/>
</dbReference>
<protein>
    <recommendedName>
        <fullName evidence="1">YagK/YfjJ C-terminal domain-containing protein</fullName>
    </recommendedName>
</protein>
<dbReference type="InterPro" id="IPR057271">
    <property type="entry name" value="YagK_YfjJ_C"/>
</dbReference>
<evidence type="ECO:0000259" key="1">
    <source>
        <dbReference type="Pfam" id="PF11726"/>
    </source>
</evidence>
<dbReference type="EMBL" id="CP010552">
    <property type="protein sequence ID" value="ALE52525.1"/>
    <property type="molecule type" value="Genomic_DNA"/>
</dbReference>
<gene>
    <name evidence="2" type="ORF">SP60_04430</name>
</gene>
<evidence type="ECO:0000313" key="3">
    <source>
        <dbReference type="Proteomes" id="UP000058020"/>
    </source>
</evidence>
<evidence type="ECO:0000313" key="2">
    <source>
        <dbReference type="EMBL" id="ALE52525.1"/>
    </source>
</evidence>
<dbReference type="Pfam" id="PF11726">
    <property type="entry name" value="YagK_YfjJ_C"/>
    <property type="match status" value="1"/>
</dbReference>
<reference evidence="2 3" key="1">
    <citation type="journal article" date="2015" name="Genome Announc.">
        <title>Genome Sequence of 'Candidatus Thioglobus autotrophica' Strain EF1, a Chemoautotroph from the SUP05 Clade of Marine Gammaproteobacteria.</title>
        <authorList>
            <person name="Shah V."/>
            <person name="Morris R.M."/>
        </authorList>
    </citation>
    <scope>NUCLEOTIDE SEQUENCE [LARGE SCALE GENOMIC DNA]</scope>
    <source>
        <strain evidence="2 3">EF1</strain>
    </source>
</reference>
<accession>A0A0M3TU90</accession>
<keyword evidence="3" id="KW-1185">Reference proteome</keyword>
<name>A0A0M3TU90_9GAMM</name>